<evidence type="ECO:0000256" key="7">
    <source>
        <dbReference type="ARBA" id="ARBA00023136"/>
    </source>
</evidence>
<feature type="transmembrane region" description="Helical" evidence="8">
    <location>
        <begin position="1308"/>
        <end position="1328"/>
    </location>
</feature>
<feature type="transmembrane region" description="Helical" evidence="8">
    <location>
        <begin position="764"/>
        <end position="784"/>
    </location>
</feature>
<dbReference type="Pfam" id="PF13520">
    <property type="entry name" value="AA_permease_2"/>
    <property type="match status" value="3"/>
</dbReference>
<dbReference type="OrthoDB" id="3257095at2759"/>
<gene>
    <name evidence="9" type="ORF">T265_14874</name>
</gene>
<keyword evidence="10" id="KW-1185">Reference proteome</keyword>
<evidence type="ECO:0000256" key="6">
    <source>
        <dbReference type="ARBA" id="ARBA00022989"/>
    </source>
</evidence>
<evidence type="ECO:0000256" key="4">
    <source>
        <dbReference type="ARBA" id="ARBA00022475"/>
    </source>
</evidence>
<feature type="transmembrane region" description="Helical" evidence="8">
    <location>
        <begin position="359"/>
        <end position="382"/>
    </location>
</feature>
<feature type="transmembrane region" description="Helical" evidence="8">
    <location>
        <begin position="1446"/>
        <end position="1467"/>
    </location>
</feature>
<feature type="transmembrane region" description="Helical" evidence="8">
    <location>
        <begin position="842"/>
        <end position="863"/>
    </location>
</feature>
<feature type="transmembrane region" description="Helical" evidence="8">
    <location>
        <begin position="648"/>
        <end position="677"/>
    </location>
</feature>
<feature type="transmembrane region" description="Helical" evidence="8">
    <location>
        <begin position="1349"/>
        <end position="1375"/>
    </location>
</feature>
<dbReference type="GO" id="GO:0015179">
    <property type="term" value="F:L-amino acid transmembrane transporter activity"/>
    <property type="evidence" value="ECO:0007669"/>
    <property type="project" value="TreeGrafter"/>
</dbReference>
<feature type="transmembrane region" description="Helical" evidence="8">
    <location>
        <begin position="115"/>
        <end position="136"/>
    </location>
</feature>
<organism evidence="9 10">
    <name type="scientific">Opisthorchis viverrini</name>
    <name type="common">Southeast Asian liver fluke</name>
    <dbReference type="NCBI Taxonomy" id="6198"/>
    <lineage>
        <taxon>Eukaryota</taxon>
        <taxon>Metazoa</taxon>
        <taxon>Spiralia</taxon>
        <taxon>Lophotrochozoa</taxon>
        <taxon>Platyhelminthes</taxon>
        <taxon>Trematoda</taxon>
        <taxon>Digenea</taxon>
        <taxon>Opisthorchiida</taxon>
        <taxon>Opisthorchiata</taxon>
        <taxon>Opisthorchiidae</taxon>
        <taxon>Opisthorchis</taxon>
    </lineage>
</organism>
<feature type="transmembrane region" description="Helical" evidence="8">
    <location>
        <begin position="1159"/>
        <end position="1181"/>
    </location>
</feature>
<accession>A0A075A4N6</accession>
<feature type="transmembrane region" description="Helical" evidence="8">
    <location>
        <begin position="1042"/>
        <end position="1066"/>
    </location>
</feature>
<keyword evidence="3" id="KW-0813">Transport</keyword>
<feature type="transmembrane region" description="Helical" evidence="8">
    <location>
        <begin position="884"/>
        <end position="909"/>
    </location>
</feature>
<reference evidence="9 10" key="1">
    <citation type="submission" date="2013-11" db="EMBL/GenBank/DDBJ databases">
        <title>Opisthorchis viverrini - life in the bile duct.</title>
        <authorList>
            <person name="Young N.D."/>
            <person name="Nagarajan N."/>
            <person name="Lin S.J."/>
            <person name="Korhonen P.K."/>
            <person name="Jex A.R."/>
            <person name="Hall R.S."/>
            <person name="Safavi-Hemami H."/>
            <person name="Kaewkong W."/>
            <person name="Bertrand D."/>
            <person name="Gao S."/>
            <person name="Seet Q."/>
            <person name="Wongkham S."/>
            <person name="Teh B.T."/>
            <person name="Wongkham C."/>
            <person name="Intapan P.M."/>
            <person name="Maleewong W."/>
            <person name="Yang X."/>
            <person name="Hu M."/>
            <person name="Wang Z."/>
            <person name="Hofmann A."/>
            <person name="Sternberg P.W."/>
            <person name="Tan P."/>
            <person name="Wang J."/>
            <person name="Gasser R.B."/>
        </authorList>
    </citation>
    <scope>NUCLEOTIDE SEQUENCE [LARGE SCALE GENOMIC DNA]</scope>
</reference>
<feature type="transmembrane region" description="Helical" evidence="8">
    <location>
        <begin position="388"/>
        <end position="408"/>
    </location>
</feature>
<protein>
    <recommendedName>
        <fullName evidence="11">Amino acid permease</fullName>
    </recommendedName>
</protein>
<feature type="non-terminal residue" evidence="9">
    <location>
        <position position="1"/>
    </location>
</feature>
<dbReference type="InterPro" id="IPR050598">
    <property type="entry name" value="AminoAcid_Transporter"/>
</dbReference>
<evidence type="ECO:0000256" key="2">
    <source>
        <dbReference type="ARBA" id="ARBA00007040"/>
    </source>
</evidence>
<feature type="transmembrane region" description="Helical" evidence="8">
    <location>
        <begin position="322"/>
        <end position="347"/>
    </location>
</feature>
<feature type="transmembrane region" description="Helical" evidence="8">
    <location>
        <begin position="1516"/>
        <end position="1537"/>
    </location>
</feature>
<evidence type="ECO:0000313" key="9">
    <source>
        <dbReference type="EMBL" id="KER22379.1"/>
    </source>
</evidence>
<dbReference type="EMBL" id="KL596902">
    <property type="protein sequence ID" value="KER22379.1"/>
    <property type="molecule type" value="Genomic_DNA"/>
</dbReference>
<feature type="transmembrane region" description="Helical" evidence="8">
    <location>
        <begin position="607"/>
        <end position="627"/>
    </location>
</feature>
<sequence>LFAQTRTIVLRRWVVGFGVLYTQIKSVELIECCFTKPSAHPHLQKTAVLSPLTRAVARPQGDMVIRSRKKKEECSKVELKKDIGILKGVSLVVGIIVGSGIFLSPVGVLRHTNSIGLSFVMWVVAGLFSALGAMVYAELGVTIPRSGAGKVIALLLTIGFGIAYLARGQVSSFKDPFEDSATSPGALASAFYQGFWSFAGCNLPIVIIISLIVVTVIYLLANVAYLAVLSPYEVLNSDAVAVTMANRCMGVMAWIMPVFVAASVFGSINGEVLSMSRVCFAGGEKGHTPAILSMVSVTNLTPIPSIVAMILVSILFQFFPDLYVLIEYTGLAFTIVSGVAVCSLIHIKRTHPELNRTAFKLPMFLPVLYLIVNFSIGIFSIYNGPLNALIGLGIMAIGIPLYIIGIAWKNKPRIIESALYKFTVTTQKVLSVVQQEAVTDVIPVEPEEEDVMKKMRLLKTYQKARSYKMLPEGSCYGKRVVHYEQPQAMRVKYSSHWDRESSSMAILREIIHSPNYYSSLRVIRELQDRYFKYFCFLVVHCIRTLPQRTNMVFGSKKKKAGVQKIELKKDIGILKGIGIVVGIIVGSGIFLSPVGVLRITNSVGLSFIMWIVTGLFSALGAIVYAELGVTLPRSGGEYIYILETFGPFLAFMALWITFFVIGTVACAVNSMVAANYILKPFFPTCDVPISAVQLVAILVLLPLVTLCFINCYRVTWATKLSVVFTVGKVFALLLVIGFGFAYLAKGNVESFRDSFENSATSPGALASAFYQGFWSYAAWNYLNFLTGEMKNPARNLPIVIVLSLSLVTVIYVLANVAYLAVLSPYEILNSDAVAVTMANRCMGVMAWIMPVFVAASVFGSINGEVLSMSRLCFTGAEEGHMPSILSMVSVTNLTPIPSVLAMVLLSIFFQFSPDLYVLIEFTGLAFTVVSAIAVCSLIHIKRTNPGLNQTKFKLPMFFPILYLIVNFAIGVFSIYNAPLNSLICIGLMAIGIPLYVLGIAWKDKPRFIQNASSRRRVGSMVFSSGKEDESNEKVHLKQDIGILKGVGIVVGIIVGSGIFLSPVGILRITNSIGLSFIMWIVTGLFSTVGAIVYAELGVTIPRSGGEYIYILETFGPFLGFMALWITFFVIGTVSCAINSLVLANYILKPLFPACDVPASAVQLVALIAVLTLCFINCYRVAWATKLSVVFTAGKVLALLLIVGFGSAYLARGNVGSFKDPFEHSATSPGALASAFYQGFWSFSGWNYLNFLTGEMKNPARNLPIVIVLSMSLVTVVYILANVAYLAVLSPYEILNSDAVAVAMANRCMGVMAWTMPVFVGASVFGSINGEVLSMSRLCFTGAEEGHMPAILSMVSVTNMTPIPSILAMILLSIFFQFSPDLYVLIEYTGLAFTVVSGIAVCTLIHIKRNNPGLNKTKFKLPMFLPILYLIVNFGIGIFSIYNAPLNSLICLGLMAMGIPLYIIGIAWKTKPRVIESASCKLVHDYPFASLPMFLPILYLIVNFGIGIFSIYNAPLNSLICLGLMAMGIPLYIIGIAWKTKPRVIESASYKFTITMQKIFNVVQQEPVADVMPVVQEEENDVRNRNLLTPTLTA</sequence>
<feature type="transmembrane region" description="Helical" evidence="8">
    <location>
        <begin position="1072"/>
        <end position="1096"/>
    </location>
</feature>
<evidence type="ECO:0000256" key="8">
    <source>
        <dbReference type="SAM" id="Phobius"/>
    </source>
</evidence>
<keyword evidence="6 8" id="KW-1133">Transmembrane helix</keyword>
<dbReference type="STRING" id="6198.A0A075A4N6"/>
<keyword evidence="5 8" id="KW-0812">Transmembrane</keyword>
<dbReference type="RefSeq" id="XP_009173883.1">
    <property type="nucleotide sequence ID" value="XM_009175619.1"/>
</dbReference>
<evidence type="ECO:0008006" key="11">
    <source>
        <dbReference type="Google" id="ProtNLM"/>
    </source>
</evidence>
<feature type="transmembrane region" description="Helical" evidence="8">
    <location>
        <begin position="148"/>
        <end position="166"/>
    </location>
</feature>
<dbReference type="CTD" id="20329040"/>
<feature type="transmembrane region" description="Helical" evidence="8">
    <location>
        <begin position="721"/>
        <end position="744"/>
    </location>
</feature>
<feature type="transmembrane region" description="Helical" evidence="8">
    <location>
        <begin position="1230"/>
        <end position="1250"/>
    </location>
</feature>
<feature type="transmembrane region" description="Helical" evidence="8">
    <location>
        <begin position="85"/>
        <end position="103"/>
    </location>
</feature>
<feature type="transmembrane region" description="Helical" evidence="8">
    <location>
        <begin position="1418"/>
        <end position="1440"/>
    </location>
</feature>
<dbReference type="KEGG" id="ovi:T265_14874"/>
<evidence type="ECO:0000256" key="5">
    <source>
        <dbReference type="ARBA" id="ARBA00022692"/>
    </source>
</evidence>
<comment type="similarity">
    <text evidence="2">Belongs to the amino acid-polyamine-organocation (APC) superfamily. L-type amino acid transporter (LAT) (TC 2.A.3.8) family.</text>
</comment>
<evidence type="ECO:0000313" key="10">
    <source>
        <dbReference type="Proteomes" id="UP000054324"/>
    </source>
</evidence>
<feature type="transmembrane region" description="Helical" evidence="8">
    <location>
        <begin position="952"/>
        <end position="974"/>
    </location>
</feature>
<feature type="transmembrane region" description="Helical" evidence="8">
    <location>
        <begin position="205"/>
        <end position="229"/>
    </location>
</feature>
<dbReference type="FunFam" id="1.20.1740.10:FF:000095">
    <property type="entry name" value="B(0,+)-type amino acid transporter 1-like"/>
    <property type="match status" value="1"/>
</dbReference>
<feature type="transmembrane region" description="Helical" evidence="8">
    <location>
        <begin position="915"/>
        <end position="940"/>
    </location>
</feature>
<feature type="transmembrane region" description="Helical" evidence="8">
    <location>
        <begin position="980"/>
        <end position="1001"/>
    </location>
</feature>
<feature type="transmembrane region" description="Helical" evidence="8">
    <location>
        <begin position="689"/>
        <end position="709"/>
    </location>
</feature>
<evidence type="ECO:0000256" key="3">
    <source>
        <dbReference type="ARBA" id="ARBA00022448"/>
    </source>
</evidence>
<name>A0A075A4N6_OPIVI</name>
<feature type="transmembrane region" description="Helical" evidence="8">
    <location>
        <begin position="796"/>
        <end position="822"/>
    </location>
</feature>
<dbReference type="InterPro" id="IPR002293">
    <property type="entry name" value="AA/rel_permease1"/>
</dbReference>
<dbReference type="PANTHER" id="PTHR11785:SF528">
    <property type="entry name" value="AMINO ACID TRANSPORTER PROTEIN JHI-21"/>
    <property type="match status" value="1"/>
</dbReference>
<feature type="transmembrane region" description="Helical" evidence="8">
    <location>
        <begin position="1381"/>
        <end position="1406"/>
    </location>
</feature>
<feature type="transmembrane region" description="Helical" evidence="8">
    <location>
        <begin position="181"/>
        <end position="198"/>
    </location>
</feature>
<feature type="transmembrane region" description="Helical" evidence="8">
    <location>
        <begin position="573"/>
        <end position="595"/>
    </location>
</feature>
<dbReference type="Proteomes" id="UP000054324">
    <property type="component" value="Unassembled WGS sequence"/>
</dbReference>
<feature type="transmembrane region" description="Helical" evidence="8">
    <location>
        <begin position="1262"/>
        <end position="1288"/>
    </location>
</feature>
<dbReference type="PANTHER" id="PTHR11785">
    <property type="entry name" value="AMINO ACID TRANSPORTER"/>
    <property type="match status" value="1"/>
</dbReference>
<dbReference type="GeneID" id="20329040"/>
<dbReference type="Gene3D" id="1.20.1740.10">
    <property type="entry name" value="Amino acid/polyamine transporter I"/>
    <property type="match status" value="4"/>
</dbReference>
<feature type="transmembrane region" description="Helical" evidence="8">
    <location>
        <begin position="1188"/>
        <end position="1210"/>
    </location>
</feature>
<feature type="transmembrane region" description="Helical" evidence="8">
    <location>
        <begin position="290"/>
        <end position="316"/>
    </location>
</feature>
<feature type="transmembrane region" description="Helical" evidence="8">
    <location>
        <begin position="249"/>
        <end position="269"/>
    </location>
</feature>
<feature type="transmembrane region" description="Helical" evidence="8">
    <location>
        <begin position="1487"/>
        <end position="1510"/>
    </location>
</feature>
<dbReference type="GO" id="GO:0005886">
    <property type="term" value="C:plasma membrane"/>
    <property type="evidence" value="ECO:0007669"/>
    <property type="project" value="UniProtKB-SubCell"/>
</dbReference>
<proteinExistence type="inferred from homology"/>
<keyword evidence="4" id="KW-1003">Cell membrane</keyword>
<comment type="subcellular location">
    <subcellularLocation>
        <location evidence="1">Cell membrane</location>
        <topology evidence="1">Multi-pass membrane protein</topology>
    </subcellularLocation>
</comment>
<feature type="transmembrane region" description="Helical" evidence="8">
    <location>
        <begin position="1117"/>
        <end position="1147"/>
    </location>
</feature>
<keyword evidence="7 8" id="KW-0472">Membrane</keyword>
<dbReference type="FunFam" id="1.20.1740.10:FF:000003">
    <property type="entry name" value="Y+L amino acid transporter 1 isoform X1"/>
    <property type="match status" value="2"/>
</dbReference>
<evidence type="ECO:0000256" key="1">
    <source>
        <dbReference type="ARBA" id="ARBA00004651"/>
    </source>
</evidence>